<dbReference type="NCBIfam" id="TIGR01509">
    <property type="entry name" value="HAD-SF-IA-v3"/>
    <property type="match status" value="1"/>
</dbReference>
<evidence type="ECO:0000313" key="1">
    <source>
        <dbReference type="EMBL" id="TDA21911.1"/>
    </source>
</evidence>
<dbReference type="InterPro" id="IPR051806">
    <property type="entry name" value="HAD-like_SPP"/>
</dbReference>
<dbReference type="EMBL" id="SMMX01000006">
    <property type="protein sequence ID" value="TDA21911.1"/>
    <property type="molecule type" value="Genomic_DNA"/>
</dbReference>
<gene>
    <name evidence="1" type="ORF">E1963_09110</name>
</gene>
<dbReference type="InterPro" id="IPR023198">
    <property type="entry name" value="PGP-like_dom2"/>
</dbReference>
<dbReference type="SFLD" id="SFLDG01135">
    <property type="entry name" value="C1.5.6:_HAD__Beta-PGM__Phospha"/>
    <property type="match status" value="1"/>
</dbReference>
<evidence type="ECO:0000313" key="2">
    <source>
        <dbReference type="Proteomes" id="UP000295710"/>
    </source>
</evidence>
<dbReference type="SFLD" id="SFLDS00003">
    <property type="entry name" value="Haloacid_Dehalogenase"/>
    <property type="match status" value="1"/>
</dbReference>
<dbReference type="PANTHER" id="PTHR43481:SF4">
    <property type="entry name" value="GLYCEROL-1-PHOSPHATE PHOSPHOHYDROLASE 1-RELATED"/>
    <property type="match status" value="1"/>
</dbReference>
<protein>
    <submittedName>
        <fullName evidence="1">HAD family phosphatase</fullName>
    </submittedName>
</protein>
<dbReference type="Pfam" id="PF00702">
    <property type="entry name" value="Hydrolase"/>
    <property type="match status" value="1"/>
</dbReference>
<name>A0A4R4FES6_9FIRM</name>
<proteinExistence type="predicted"/>
<accession>A0A4R4FES6</accession>
<dbReference type="AlphaFoldDB" id="A0A4R4FES6"/>
<dbReference type="Gene3D" id="1.10.150.240">
    <property type="entry name" value="Putative phosphatase, domain 2"/>
    <property type="match status" value="1"/>
</dbReference>
<dbReference type="InterPro" id="IPR036412">
    <property type="entry name" value="HAD-like_sf"/>
</dbReference>
<keyword evidence="2" id="KW-1185">Reference proteome</keyword>
<dbReference type="RefSeq" id="WP_132277306.1">
    <property type="nucleotide sequence ID" value="NZ_JAOBST010000013.1"/>
</dbReference>
<dbReference type="Proteomes" id="UP000295710">
    <property type="component" value="Unassembled WGS sequence"/>
</dbReference>
<sequence length="222" mass="24324">MIDALIFDMDGLLFDSERIVQRSWEDCGNVLGIPRMGSHIYHTLGMNAVSRKEYFSQAVGADFPHEEFAALTRVRFRKITDEEGLPMKPGVKELLLYARAHGLKTAVATSSRGEYALRNLTDAGIKGYFDGFVFGDMVSRAKPDPEIYLSACMAIGADAGRCMALEDSPNGIRSAHAAGMVPVMVPDLVRPDEALTRLTYKVVETLHEVPALLEAFNGGLVN</sequence>
<dbReference type="PRINTS" id="PR00413">
    <property type="entry name" value="HADHALOGNASE"/>
</dbReference>
<organism evidence="1 2">
    <name type="scientific">Extibacter muris</name>
    <dbReference type="NCBI Taxonomy" id="1796622"/>
    <lineage>
        <taxon>Bacteria</taxon>
        <taxon>Bacillati</taxon>
        <taxon>Bacillota</taxon>
        <taxon>Clostridia</taxon>
        <taxon>Lachnospirales</taxon>
        <taxon>Lachnospiraceae</taxon>
        <taxon>Extibacter</taxon>
    </lineage>
</organism>
<reference evidence="1 2" key="1">
    <citation type="journal article" date="2016" name="Nat. Microbiol.">
        <title>The Mouse Intestinal Bacterial Collection (miBC) provides host-specific insight into cultured diversity and functional potential of the gut microbiota.</title>
        <authorList>
            <person name="Lagkouvardos I."/>
            <person name="Pukall R."/>
            <person name="Abt B."/>
            <person name="Foesel B.U."/>
            <person name="Meier-Kolthoff J.P."/>
            <person name="Kumar N."/>
            <person name="Bresciani A."/>
            <person name="Martinez I."/>
            <person name="Just S."/>
            <person name="Ziegler C."/>
            <person name="Brugiroux S."/>
            <person name="Garzetti D."/>
            <person name="Wenning M."/>
            <person name="Bui T.P."/>
            <person name="Wang J."/>
            <person name="Hugenholtz F."/>
            <person name="Plugge C.M."/>
            <person name="Peterson D.A."/>
            <person name="Hornef M.W."/>
            <person name="Baines J.F."/>
            <person name="Smidt H."/>
            <person name="Walter J."/>
            <person name="Kristiansen K."/>
            <person name="Nielsen H.B."/>
            <person name="Haller D."/>
            <person name="Overmann J."/>
            <person name="Stecher B."/>
            <person name="Clavel T."/>
        </authorList>
    </citation>
    <scope>NUCLEOTIDE SEQUENCE [LARGE SCALE GENOMIC DNA]</scope>
    <source>
        <strain evidence="1 2">DSM 28560</strain>
    </source>
</reference>
<dbReference type="SFLD" id="SFLDG01129">
    <property type="entry name" value="C1.5:_HAD__Beta-PGM__Phosphata"/>
    <property type="match status" value="1"/>
</dbReference>
<dbReference type="Gene3D" id="3.40.50.1000">
    <property type="entry name" value="HAD superfamily/HAD-like"/>
    <property type="match status" value="1"/>
</dbReference>
<dbReference type="InterPro" id="IPR006439">
    <property type="entry name" value="HAD-SF_hydro_IA"/>
</dbReference>
<dbReference type="GO" id="GO:0050308">
    <property type="term" value="F:sugar-phosphatase activity"/>
    <property type="evidence" value="ECO:0007669"/>
    <property type="project" value="TreeGrafter"/>
</dbReference>
<dbReference type="SUPFAM" id="SSF56784">
    <property type="entry name" value="HAD-like"/>
    <property type="match status" value="1"/>
</dbReference>
<dbReference type="PANTHER" id="PTHR43481">
    <property type="entry name" value="FRUCTOSE-1-PHOSPHATE PHOSPHATASE"/>
    <property type="match status" value="1"/>
</dbReference>
<dbReference type="InterPro" id="IPR023214">
    <property type="entry name" value="HAD_sf"/>
</dbReference>
<dbReference type="CDD" id="cd07505">
    <property type="entry name" value="HAD_BPGM-like"/>
    <property type="match status" value="1"/>
</dbReference>
<comment type="caution">
    <text evidence="1">The sequence shown here is derived from an EMBL/GenBank/DDBJ whole genome shotgun (WGS) entry which is preliminary data.</text>
</comment>